<dbReference type="AlphaFoldDB" id="A0A4Y1ZXB6"/>
<organism evidence="2 3">
    <name type="scientific">Araneus ventricosus</name>
    <name type="common">Orbweaver spider</name>
    <name type="synonym">Epeira ventricosa</name>
    <dbReference type="NCBI Taxonomy" id="182803"/>
    <lineage>
        <taxon>Eukaryota</taxon>
        <taxon>Metazoa</taxon>
        <taxon>Ecdysozoa</taxon>
        <taxon>Arthropoda</taxon>
        <taxon>Chelicerata</taxon>
        <taxon>Arachnida</taxon>
        <taxon>Araneae</taxon>
        <taxon>Araneomorphae</taxon>
        <taxon>Entelegynae</taxon>
        <taxon>Araneoidea</taxon>
        <taxon>Araneidae</taxon>
        <taxon>Araneus</taxon>
    </lineage>
</organism>
<reference evidence="2 3" key="1">
    <citation type="journal article" date="2019" name="Sci. Rep.">
        <title>Orb-weaving spider Araneus ventricosus genome elucidates the spidroin gene catalogue.</title>
        <authorList>
            <person name="Kono N."/>
            <person name="Nakamura H."/>
            <person name="Ohtoshi R."/>
            <person name="Moran D.A.P."/>
            <person name="Shinohara A."/>
            <person name="Yoshida Y."/>
            <person name="Fujiwara M."/>
            <person name="Mori M."/>
            <person name="Tomita M."/>
            <person name="Arakawa K."/>
        </authorList>
    </citation>
    <scope>NUCLEOTIDE SEQUENCE [LARGE SCALE GENOMIC DNA]</scope>
</reference>
<evidence type="ECO:0000313" key="3">
    <source>
        <dbReference type="Proteomes" id="UP000499080"/>
    </source>
</evidence>
<evidence type="ECO:0000313" key="2">
    <source>
        <dbReference type="EMBL" id="GBL72131.1"/>
    </source>
</evidence>
<dbReference type="InterPro" id="IPR021896">
    <property type="entry name" value="THAP9-like_HTH"/>
</dbReference>
<accession>A0A4Y1ZXB6</accession>
<sequence>MTHSHPGWWKEDPCSGVGEACKGPAEQLLKRTQVGTSKENYPAELRAFALTLQFYSNKGYEYVRRTFSTSLPHPATLKT</sequence>
<evidence type="ECO:0000259" key="1">
    <source>
        <dbReference type="Pfam" id="PF12017"/>
    </source>
</evidence>
<name>A0A4Y1ZXB6_ARAVE</name>
<proteinExistence type="predicted"/>
<keyword evidence="3" id="KW-1185">Reference proteome</keyword>
<gene>
    <name evidence="2" type="ORF">AVEN_107576_1</name>
</gene>
<dbReference type="Proteomes" id="UP000499080">
    <property type="component" value="Unassembled WGS sequence"/>
</dbReference>
<dbReference type="Pfam" id="PF12017">
    <property type="entry name" value="Tnp_P_element"/>
    <property type="match status" value="1"/>
</dbReference>
<protein>
    <recommendedName>
        <fullName evidence="1">THAP9-like helix-turn-helix domain-containing protein</fullName>
    </recommendedName>
</protein>
<comment type="caution">
    <text evidence="2">The sequence shown here is derived from an EMBL/GenBank/DDBJ whole genome shotgun (WGS) entry which is preliminary data.</text>
</comment>
<feature type="domain" description="THAP9-like helix-turn-helix" evidence="1">
    <location>
        <begin position="20"/>
        <end position="78"/>
    </location>
</feature>
<dbReference type="OrthoDB" id="6489732at2759"/>
<dbReference type="EMBL" id="BGPR01078885">
    <property type="protein sequence ID" value="GBL72131.1"/>
    <property type="molecule type" value="Genomic_DNA"/>
</dbReference>